<protein>
    <submittedName>
        <fullName evidence="3">LuxR transcriptional regulator</fullName>
    </submittedName>
</protein>
<accession>A0A0N9NN63</accession>
<evidence type="ECO:0000259" key="2">
    <source>
        <dbReference type="PROSITE" id="PS50043"/>
    </source>
</evidence>
<dbReference type="SMART" id="SM00421">
    <property type="entry name" value="HTH_LUXR"/>
    <property type="match status" value="1"/>
</dbReference>
<sequence length="180" mass="20508">MIYIVTKNVYLRLGVTQLLGNSKYYINVSESNYLIFIEKLKASDVVVYHIDKTDNQWVSEMLSISYRAKVILFTSSCHLKISAINNIIAVIDEKTSLESIASIIRENHSCEIPSRVNKLNISKREHYILVKTVRGMSPCSIAKLLNISVKTVYGHRSSAYGKLGARTIHDIFKINSKHFR</sequence>
<dbReference type="GO" id="GO:0003677">
    <property type="term" value="F:DNA binding"/>
    <property type="evidence" value="ECO:0007669"/>
    <property type="project" value="UniProtKB-KW"/>
</dbReference>
<dbReference type="GO" id="GO:0006355">
    <property type="term" value="P:regulation of DNA-templated transcription"/>
    <property type="evidence" value="ECO:0007669"/>
    <property type="project" value="InterPro"/>
</dbReference>
<reference evidence="3" key="2">
    <citation type="submission" date="2015-07" db="EMBL/GenBank/DDBJ databases">
        <authorList>
            <person name="Welte C."/>
            <person name="de Graaf R."/>
            <person name="van den Bosch T.J.M."/>
            <person name="Op den Camp H."/>
            <person name="van Dam N."/>
            <person name="Jetten M."/>
        </authorList>
    </citation>
    <scope>NUCLEOTIDE SEQUENCE</scope>
    <source>
        <plasmid evidence="3">Drgb3</plasmid>
    </source>
</reference>
<dbReference type="RefSeq" id="WP_181375154.1">
    <property type="nucleotide sequence ID" value="NZ_KT351734.1"/>
</dbReference>
<dbReference type="SUPFAM" id="SSF46894">
    <property type="entry name" value="C-terminal effector domain of the bipartite response regulators"/>
    <property type="match status" value="1"/>
</dbReference>
<dbReference type="InterPro" id="IPR036388">
    <property type="entry name" value="WH-like_DNA-bd_sf"/>
</dbReference>
<dbReference type="AlphaFoldDB" id="A0A0N9NN63"/>
<dbReference type="PRINTS" id="PR00038">
    <property type="entry name" value="HTHLUXR"/>
</dbReference>
<evidence type="ECO:0000256" key="1">
    <source>
        <dbReference type="ARBA" id="ARBA00023125"/>
    </source>
</evidence>
<dbReference type="Gene3D" id="1.10.10.10">
    <property type="entry name" value="Winged helix-like DNA-binding domain superfamily/Winged helix DNA-binding domain"/>
    <property type="match status" value="1"/>
</dbReference>
<dbReference type="PROSITE" id="PS50043">
    <property type="entry name" value="HTH_LUXR_2"/>
    <property type="match status" value="1"/>
</dbReference>
<dbReference type="EMBL" id="KT351734">
    <property type="protein sequence ID" value="ALG88660.1"/>
    <property type="molecule type" value="Genomic_DNA"/>
</dbReference>
<dbReference type="InterPro" id="IPR000792">
    <property type="entry name" value="Tscrpt_reg_LuxR_C"/>
</dbReference>
<keyword evidence="1" id="KW-0238">DNA-binding</keyword>
<dbReference type="Pfam" id="PF00196">
    <property type="entry name" value="GerE"/>
    <property type="match status" value="1"/>
</dbReference>
<proteinExistence type="predicted"/>
<keyword evidence="3" id="KW-0614">Plasmid</keyword>
<feature type="domain" description="HTH luxR-type" evidence="2">
    <location>
        <begin position="114"/>
        <end position="179"/>
    </location>
</feature>
<organism evidence="3">
    <name type="scientific">Pectobacterium carotovorum</name>
    <name type="common">Erwinia carotovora</name>
    <dbReference type="NCBI Taxonomy" id="554"/>
    <lineage>
        <taxon>Bacteria</taxon>
        <taxon>Pseudomonadati</taxon>
        <taxon>Pseudomonadota</taxon>
        <taxon>Gammaproteobacteria</taxon>
        <taxon>Enterobacterales</taxon>
        <taxon>Pectobacteriaceae</taxon>
        <taxon>Pectobacterium</taxon>
    </lineage>
</organism>
<name>A0A0N9NN63_PECCA</name>
<evidence type="ECO:0000313" key="3">
    <source>
        <dbReference type="EMBL" id="ALG88660.1"/>
    </source>
</evidence>
<dbReference type="InterPro" id="IPR016032">
    <property type="entry name" value="Sig_transdc_resp-reg_C-effctor"/>
</dbReference>
<reference evidence="3" key="1">
    <citation type="journal article" date="2015" name="Environ. Microbiol.">
        <title>Plasmids from the gut microbiome of cabbage root fly larvae encode SaxA that catalyses the conversion of the plant toxin 2-phenylethyl isothiocyanate.</title>
        <authorList>
            <person name="Welte C.U."/>
            <person name="de Graaf R.M."/>
            <person name="van den Bosch T.J."/>
            <person name="Op den Camp H.J."/>
            <person name="van Dam N.M."/>
            <person name="Jetten M.S."/>
        </authorList>
    </citation>
    <scope>NUCLEOTIDE SEQUENCE</scope>
    <source>
        <plasmid evidence="3">Drgb3</plasmid>
    </source>
</reference>
<geneLocation type="plasmid" evidence="3">
    <name>Drgb3</name>
</geneLocation>